<organism evidence="2">
    <name type="scientific">Tanacetum cinerariifolium</name>
    <name type="common">Dalmatian daisy</name>
    <name type="synonym">Chrysanthemum cinerariifolium</name>
    <dbReference type="NCBI Taxonomy" id="118510"/>
    <lineage>
        <taxon>Eukaryota</taxon>
        <taxon>Viridiplantae</taxon>
        <taxon>Streptophyta</taxon>
        <taxon>Embryophyta</taxon>
        <taxon>Tracheophyta</taxon>
        <taxon>Spermatophyta</taxon>
        <taxon>Magnoliopsida</taxon>
        <taxon>eudicotyledons</taxon>
        <taxon>Gunneridae</taxon>
        <taxon>Pentapetalae</taxon>
        <taxon>asterids</taxon>
        <taxon>campanulids</taxon>
        <taxon>Asterales</taxon>
        <taxon>Asteraceae</taxon>
        <taxon>Asteroideae</taxon>
        <taxon>Anthemideae</taxon>
        <taxon>Anthemidinae</taxon>
        <taxon>Tanacetum</taxon>
    </lineage>
</organism>
<accession>A0A6L2MGF0</accession>
<proteinExistence type="predicted"/>
<dbReference type="EMBL" id="BKCJ010006477">
    <property type="protein sequence ID" value="GEU72357.1"/>
    <property type="molecule type" value="Genomic_DNA"/>
</dbReference>
<gene>
    <name evidence="2" type="ORF">Tci_044335</name>
</gene>
<feature type="compositionally biased region" description="Gly residues" evidence="1">
    <location>
        <begin position="97"/>
        <end position="120"/>
    </location>
</feature>
<evidence type="ECO:0000256" key="1">
    <source>
        <dbReference type="SAM" id="MobiDB-lite"/>
    </source>
</evidence>
<dbReference type="AlphaFoldDB" id="A0A6L2MGF0"/>
<name>A0A6L2MGF0_TANCI</name>
<comment type="caution">
    <text evidence="2">The sequence shown here is derived from an EMBL/GenBank/DDBJ whole genome shotgun (WGS) entry which is preliminary data.</text>
</comment>
<feature type="region of interest" description="Disordered" evidence="1">
    <location>
        <begin position="90"/>
        <end position="123"/>
    </location>
</feature>
<reference evidence="2" key="1">
    <citation type="journal article" date="2019" name="Sci. Rep.">
        <title>Draft genome of Tanacetum cinerariifolium, the natural source of mosquito coil.</title>
        <authorList>
            <person name="Yamashiro T."/>
            <person name="Shiraishi A."/>
            <person name="Satake H."/>
            <person name="Nakayama K."/>
        </authorList>
    </citation>
    <scope>NUCLEOTIDE SEQUENCE</scope>
</reference>
<sequence length="166" mass="17937">MALWTSQMEDHTSDWLKTVLIYGLGRTMTVPIYRLDHAVSCAEIISIKHRHNIVRDTLVDICYRSGISAGTVDFIRGRAVIDYAQRKRGKYMDSGSGSSGGGIGGGNGGGSGGSSDGSSGGSSDSNNKSGVFIFHRDLCHVPSKSFLVRHLRILIRSKKIKLRLAP</sequence>
<evidence type="ECO:0000313" key="2">
    <source>
        <dbReference type="EMBL" id="GEU72357.1"/>
    </source>
</evidence>
<protein>
    <submittedName>
        <fullName evidence="2">Uncharacterized protein</fullName>
    </submittedName>
</protein>